<gene>
    <name evidence="14" type="ORF">LGLO00237_LOCUS26746</name>
</gene>
<keyword evidence="9" id="KW-0472">Membrane</keyword>
<evidence type="ECO:0000256" key="1">
    <source>
        <dbReference type="ARBA" id="ARBA00004141"/>
    </source>
</evidence>
<sequence length="962" mass="108543">MGAQVSKLALHPEIRPAVAVAAAFLALHPKTKGISRQTLYFLATYYFSTRVSELRKYIWPPRRDMLWRYAGIFVATVLVFAKLFMDASEEFEISDSEKRKKLTRIAHQLTDTVVEEEKRVSEESKRGTDKKGKTHKMITTEKLLQILIDTDSERLITKIGVDKEKSRFDDAIRLLAKTIAHDIDETISKTIWSRENKPDADGNPIPEAYQTGKKLQDMLEICKRVREHFQSFPSVMEALEGECKMKDLRKQVRGEQRWKLLRLLPYVHQVWRLYLANVVLRVFSSALPTIQLHYMAQIAKFATLPDGWNKIKDACTAVAALSLASQVIRIAQSYLSTSMRCASIAVIQKDLYAAILSQDMQYFDQNRVDEIMRTIYLPNAVLGMMIHTPLNLLSIVSRIVAHLSLLWTKSPYLTLLSVASLPVSVPMAMYSWSHMSWMWKRSYRRYREGYNITEVLSNIRTMRSFGRERREIQDYDNMQKAGAAMQFETNAMQEAISLLNSTVRQVIDITFMCFAGYLVQSKESGLRPEDMVILVDSAKSLSSSLSSLFSTLRQLTESVPKAEQLVNILESIPSIEARPKLQGAVFTGDSDTKAGRYKPDKLQGRIEFNNVHFHYPTRQDVKVLQGLSFSVEKGQVVALVGPSGSGKSSVVRLLQRFYPISKGTILLDGRDLTEYEPVALRQSIGVVSQEPILFNTTIRENLLYGVTDPISDEEVISALKKANAWGFVSKLPERLRTEVGLRGTKLSGGQKQRIAIARALLTKPQMLLLDEATSALDTHAEAKVQKALDEMIKEVGGTTLVIAHRLSTIRNADKIIVLEDGKNFEEGNHDQLLARNGIYTSLVRQQTTEMDSPRRAVTPTPDLRGVPPAQSDPATPGSNRDENHNEALKKQLKKIEGLLKKGRGGKDQVMRRLPDIVNTLKSVISQRDKGEDDIKGSNWGTQDTLKPVQGLPEILRQYSSPY</sequence>
<dbReference type="Gene3D" id="3.40.50.300">
    <property type="entry name" value="P-loop containing nucleotide triphosphate hydrolases"/>
    <property type="match status" value="1"/>
</dbReference>
<dbReference type="InterPro" id="IPR039421">
    <property type="entry name" value="Type_1_exporter"/>
</dbReference>
<evidence type="ECO:0000256" key="5">
    <source>
        <dbReference type="ARBA" id="ARBA00022741"/>
    </source>
</evidence>
<dbReference type="FunFam" id="3.40.50.300:FF:000479">
    <property type="entry name" value="Multidrug resistance protein 1A"/>
    <property type="match status" value="1"/>
</dbReference>
<feature type="region of interest" description="Disordered" evidence="11">
    <location>
        <begin position="926"/>
        <end position="945"/>
    </location>
</feature>
<comment type="subcellular location">
    <subcellularLocation>
        <location evidence="1">Membrane</location>
        <topology evidence="1">Multi-pass membrane protein</topology>
    </subcellularLocation>
</comment>
<name>A0A7S4DWJ3_9EUKA</name>
<dbReference type="PANTHER" id="PTHR43394">
    <property type="entry name" value="ATP-DEPENDENT PERMEASE MDL1, MITOCHONDRIAL"/>
    <property type="match status" value="1"/>
</dbReference>
<evidence type="ECO:0000259" key="12">
    <source>
        <dbReference type="PROSITE" id="PS50893"/>
    </source>
</evidence>
<feature type="compositionally biased region" description="Basic and acidic residues" evidence="11">
    <location>
        <begin position="926"/>
        <end position="935"/>
    </location>
</feature>
<dbReference type="SMART" id="SM00382">
    <property type="entry name" value="AAA"/>
    <property type="match status" value="1"/>
</dbReference>
<evidence type="ECO:0000256" key="8">
    <source>
        <dbReference type="ARBA" id="ARBA00022989"/>
    </source>
</evidence>
<dbReference type="PROSITE" id="PS00211">
    <property type="entry name" value="ABC_TRANSPORTER_1"/>
    <property type="match status" value="1"/>
</dbReference>
<evidence type="ECO:0000256" key="10">
    <source>
        <dbReference type="ARBA" id="ARBA00023180"/>
    </source>
</evidence>
<dbReference type="Pfam" id="PF00664">
    <property type="entry name" value="ABC_membrane"/>
    <property type="match status" value="1"/>
</dbReference>
<dbReference type="CDD" id="cd07346">
    <property type="entry name" value="ABC_6TM_exporters"/>
    <property type="match status" value="1"/>
</dbReference>
<dbReference type="AlphaFoldDB" id="A0A7S4DWJ3"/>
<dbReference type="Pfam" id="PF00005">
    <property type="entry name" value="ABC_tran"/>
    <property type="match status" value="1"/>
</dbReference>
<dbReference type="CDD" id="cd03249">
    <property type="entry name" value="ABC_MTABC3_MDL1_MDL2"/>
    <property type="match status" value="1"/>
</dbReference>
<keyword evidence="4" id="KW-0677">Repeat</keyword>
<dbReference type="InterPro" id="IPR017871">
    <property type="entry name" value="ABC_transporter-like_CS"/>
</dbReference>
<evidence type="ECO:0000256" key="11">
    <source>
        <dbReference type="SAM" id="MobiDB-lite"/>
    </source>
</evidence>
<dbReference type="GO" id="GO:0016020">
    <property type="term" value="C:membrane"/>
    <property type="evidence" value="ECO:0007669"/>
    <property type="project" value="UniProtKB-SubCell"/>
</dbReference>
<dbReference type="GO" id="GO:0005524">
    <property type="term" value="F:ATP binding"/>
    <property type="evidence" value="ECO:0007669"/>
    <property type="project" value="UniProtKB-KW"/>
</dbReference>
<dbReference type="InterPro" id="IPR003593">
    <property type="entry name" value="AAA+_ATPase"/>
</dbReference>
<dbReference type="EMBL" id="HBIV01037611">
    <property type="protein sequence ID" value="CAE0674970.1"/>
    <property type="molecule type" value="Transcribed_RNA"/>
</dbReference>
<evidence type="ECO:0000256" key="2">
    <source>
        <dbReference type="ARBA" id="ARBA00022448"/>
    </source>
</evidence>
<evidence type="ECO:0000256" key="7">
    <source>
        <dbReference type="ARBA" id="ARBA00022967"/>
    </source>
</evidence>
<feature type="domain" description="ABC transporter" evidence="12">
    <location>
        <begin position="606"/>
        <end position="845"/>
    </location>
</feature>
<dbReference type="PROSITE" id="PS50929">
    <property type="entry name" value="ABC_TM1F"/>
    <property type="match status" value="1"/>
</dbReference>
<dbReference type="GO" id="GO:0015421">
    <property type="term" value="F:ABC-type oligopeptide transporter activity"/>
    <property type="evidence" value="ECO:0007669"/>
    <property type="project" value="TreeGrafter"/>
</dbReference>
<feature type="domain" description="ABC transmembrane type-1" evidence="13">
    <location>
        <begin position="278"/>
        <end position="557"/>
    </location>
</feature>
<dbReference type="Gene3D" id="1.20.1560.10">
    <property type="entry name" value="ABC transporter type 1, transmembrane domain"/>
    <property type="match status" value="1"/>
</dbReference>
<keyword evidence="5" id="KW-0547">Nucleotide-binding</keyword>
<keyword evidence="8" id="KW-1133">Transmembrane helix</keyword>
<keyword evidence="2" id="KW-0813">Transport</keyword>
<evidence type="ECO:0000256" key="6">
    <source>
        <dbReference type="ARBA" id="ARBA00022840"/>
    </source>
</evidence>
<organism evidence="14">
    <name type="scientific">Lotharella globosa</name>
    <dbReference type="NCBI Taxonomy" id="91324"/>
    <lineage>
        <taxon>Eukaryota</taxon>
        <taxon>Sar</taxon>
        <taxon>Rhizaria</taxon>
        <taxon>Cercozoa</taxon>
        <taxon>Chlorarachniophyceae</taxon>
        <taxon>Lotharella</taxon>
    </lineage>
</organism>
<dbReference type="InterPro" id="IPR027417">
    <property type="entry name" value="P-loop_NTPase"/>
</dbReference>
<dbReference type="PROSITE" id="PS50893">
    <property type="entry name" value="ABC_TRANSPORTER_2"/>
    <property type="match status" value="1"/>
</dbReference>
<accession>A0A7S4DWJ3</accession>
<evidence type="ECO:0008006" key="15">
    <source>
        <dbReference type="Google" id="ProtNLM"/>
    </source>
</evidence>
<keyword evidence="10" id="KW-0325">Glycoprotein</keyword>
<keyword evidence="6" id="KW-0067">ATP-binding</keyword>
<evidence type="ECO:0000256" key="4">
    <source>
        <dbReference type="ARBA" id="ARBA00022737"/>
    </source>
</evidence>
<evidence type="ECO:0000313" key="14">
    <source>
        <dbReference type="EMBL" id="CAE0674970.1"/>
    </source>
</evidence>
<dbReference type="PANTHER" id="PTHR43394:SF1">
    <property type="entry name" value="ATP-BINDING CASSETTE SUB-FAMILY B MEMBER 10, MITOCHONDRIAL"/>
    <property type="match status" value="1"/>
</dbReference>
<evidence type="ECO:0000256" key="9">
    <source>
        <dbReference type="ARBA" id="ARBA00023136"/>
    </source>
</evidence>
<evidence type="ECO:0000259" key="13">
    <source>
        <dbReference type="PROSITE" id="PS50929"/>
    </source>
</evidence>
<keyword evidence="3" id="KW-0812">Transmembrane</keyword>
<protein>
    <recommendedName>
        <fullName evidence="15">ABC transporter domain-containing protein</fullName>
    </recommendedName>
</protein>
<dbReference type="InterPro" id="IPR036640">
    <property type="entry name" value="ABC1_TM_sf"/>
</dbReference>
<keyword evidence="7" id="KW-1278">Translocase</keyword>
<evidence type="ECO:0000256" key="3">
    <source>
        <dbReference type="ARBA" id="ARBA00022692"/>
    </source>
</evidence>
<dbReference type="SUPFAM" id="SSF90123">
    <property type="entry name" value="ABC transporter transmembrane region"/>
    <property type="match status" value="1"/>
</dbReference>
<dbReference type="SUPFAM" id="SSF52540">
    <property type="entry name" value="P-loop containing nucleoside triphosphate hydrolases"/>
    <property type="match status" value="1"/>
</dbReference>
<dbReference type="InterPro" id="IPR003439">
    <property type="entry name" value="ABC_transporter-like_ATP-bd"/>
</dbReference>
<dbReference type="GO" id="GO:0016887">
    <property type="term" value="F:ATP hydrolysis activity"/>
    <property type="evidence" value="ECO:0007669"/>
    <property type="project" value="InterPro"/>
</dbReference>
<reference evidence="14" key="1">
    <citation type="submission" date="2021-01" db="EMBL/GenBank/DDBJ databases">
        <authorList>
            <person name="Corre E."/>
            <person name="Pelletier E."/>
            <person name="Niang G."/>
            <person name="Scheremetjew M."/>
            <person name="Finn R."/>
            <person name="Kale V."/>
            <person name="Holt S."/>
            <person name="Cochrane G."/>
            <person name="Meng A."/>
            <person name="Brown T."/>
            <person name="Cohen L."/>
        </authorList>
    </citation>
    <scope>NUCLEOTIDE SEQUENCE</scope>
    <source>
        <strain evidence="14">CCCM811</strain>
    </source>
</reference>
<proteinExistence type="predicted"/>
<dbReference type="InterPro" id="IPR011527">
    <property type="entry name" value="ABC1_TM_dom"/>
</dbReference>
<feature type="region of interest" description="Disordered" evidence="11">
    <location>
        <begin position="845"/>
        <end position="885"/>
    </location>
</feature>